<organism evidence="8 9">
    <name type="scientific">Colletotrichum higginsianum</name>
    <dbReference type="NCBI Taxonomy" id="80884"/>
    <lineage>
        <taxon>Eukaryota</taxon>
        <taxon>Fungi</taxon>
        <taxon>Dikarya</taxon>
        <taxon>Ascomycota</taxon>
        <taxon>Pezizomycotina</taxon>
        <taxon>Sordariomycetes</taxon>
        <taxon>Hypocreomycetidae</taxon>
        <taxon>Glomerellales</taxon>
        <taxon>Glomerellaceae</taxon>
        <taxon>Colletotrichum</taxon>
        <taxon>Colletotrichum destructivum species complex</taxon>
    </lineage>
</organism>
<evidence type="ECO:0000313" key="8">
    <source>
        <dbReference type="EMBL" id="TIC99539.1"/>
    </source>
</evidence>
<evidence type="ECO:0000313" key="9">
    <source>
        <dbReference type="Proteomes" id="UP000305883"/>
    </source>
</evidence>
<dbReference type="InterPro" id="IPR050493">
    <property type="entry name" value="FAD-dep_Monooxygenase_BioMet"/>
</dbReference>
<evidence type="ECO:0000256" key="4">
    <source>
        <dbReference type="ARBA" id="ARBA00023002"/>
    </source>
</evidence>
<comment type="caution">
    <text evidence="8">The sequence shown here is derived from an EMBL/GenBank/DDBJ whole genome shotgun (WGS) entry which is preliminary data.</text>
</comment>
<dbReference type="PRINTS" id="PR00420">
    <property type="entry name" value="RNGMNOXGNASE"/>
</dbReference>
<evidence type="ECO:0000259" key="7">
    <source>
        <dbReference type="Pfam" id="PF01494"/>
    </source>
</evidence>
<feature type="domain" description="FAD-binding" evidence="7">
    <location>
        <begin position="119"/>
        <end position="349"/>
    </location>
</feature>
<dbReference type="EMBL" id="MWPZ01000004">
    <property type="protein sequence ID" value="TIC99539.1"/>
    <property type="molecule type" value="Genomic_DNA"/>
</dbReference>
<feature type="region of interest" description="Disordered" evidence="6">
    <location>
        <begin position="34"/>
        <end position="54"/>
    </location>
</feature>
<dbReference type="InterPro" id="IPR036188">
    <property type="entry name" value="FAD/NAD-bd_sf"/>
</dbReference>
<dbReference type="PANTHER" id="PTHR13789">
    <property type="entry name" value="MONOOXYGENASE"/>
    <property type="match status" value="1"/>
</dbReference>
<dbReference type="GO" id="GO:0004497">
    <property type="term" value="F:monooxygenase activity"/>
    <property type="evidence" value="ECO:0007669"/>
    <property type="project" value="UniProtKB-KW"/>
</dbReference>
<reference evidence="8 9" key="1">
    <citation type="journal article" date="2019" name="Genome Biol. Evol.">
        <title>Genomic Plasticity Mediated by Transposable Elements in the Plant Pathogenic Fungus Colletotrichum higginsianum.</title>
        <authorList>
            <person name="Tsushima A."/>
            <person name="Gan P."/>
            <person name="Kumakura N."/>
            <person name="Narusaka M."/>
            <person name="Takano Y."/>
            <person name="Narusaka Y."/>
            <person name="Shirasu K."/>
        </authorList>
    </citation>
    <scope>NUCLEOTIDE SEQUENCE [LARGE SCALE GENOMIC DNA]</scope>
    <source>
        <strain evidence="8 9">MAFF305635-RFP</strain>
    </source>
</reference>
<dbReference type="GO" id="GO:0071949">
    <property type="term" value="F:FAD binding"/>
    <property type="evidence" value="ECO:0007669"/>
    <property type="project" value="InterPro"/>
</dbReference>
<keyword evidence="5" id="KW-0503">Monooxygenase</keyword>
<evidence type="ECO:0000256" key="6">
    <source>
        <dbReference type="SAM" id="MobiDB-lite"/>
    </source>
</evidence>
<accession>A0A4T0W2X6</accession>
<dbReference type="Gene3D" id="3.50.50.60">
    <property type="entry name" value="FAD/NAD(P)-binding domain"/>
    <property type="match status" value="1"/>
</dbReference>
<keyword evidence="3" id="KW-0274">FAD</keyword>
<gene>
    <name evidence="8" type="ORF">CH35J_005062</name>
</gene>
<evidence type="ECO:0000256" key="2">
    <source>
        <dbReference type="ARBA" id="ARBA00022630"/>
    </source>
</evidence>
<dbReference type="SUPFAM" id="SSF51905">
    <property type="entry name" value="FAD/NAD(P)-binding domain"/>
    <property type="match status" value="1"/>
</dbReference>
<sequence length="446" mass="49181">MKIAIVGCGLAGMSTYLALRKFLPGDHNVTIYESRTPPPDQDVKPSENLDTADVPAPQGGCIGIPANGMRTLHNLDPAVHAAIQERGYAYGTVRLRSSTGWDLTVKRRTQRGGDVTMMMARQAAWRTLREAIPDDHVVIRKVAKITKRGQSGNTKPVISFADGGSADFDLVIGADGVHSTVRKHLFSDHSVDVAAVFSKRCGIWGFIPMRIPEEVASTKSVVIVMGDSASMGYSAYRPTEDDSLTWWSLYDTDEPPSRKEVPREFVSAMLQDMYGDWEEENVRGVLQKASAPFIYPVWTVPELPTWGDGGVVLVGDAAHAMTPDIGQGTSQAFEDSEALGMLLGRALQEGGIAQDAAVDLAVRGLYECRLPRLSKIKLLNAQARSKGVRRNIWAQRLVFFCIWITSRLTWLHNLIYSNDREGEEIINGWDGDMETRKVVEKLLPLL</sequence>
<evidence type="ECO:0000256" key="1">
    <source>
        <dbReference type="ARBA" id="ARBA00007992"/>
    </source>
</evidence>
<evidence type="ECO:0000256" key="3">
    <source>
        <dbReference type="ARBA" id="ARBA00022827"/>
    </source>
</evidence>
<proteinExistence type="inferred from homology"/>
<keyword evidence="2" id="KW-0285">Flavoprotein</keyword>
<keyword evidence="4" id="KW-0560">Oxidoreductase</keyword>
<dbReference type="AlphaFoldDB" id="A0A4T0W2X6"/>
<dbReference type="Proteomes" id="UP000305883">
    <property type="component" value="Unassembled WGS sequence"/>
</dbReference>
<dbReference type="Pfam" id="PF01494">
    <property type="entry name" value="FAD_binding_3"/>
    <property type="match status" value="1"/>
</dbReference>
<dbReference type="PANTHER" id="PTHR13789:SF309">
    <property type="entry name" value="PUTATIVE (AFU_ORTHOLOGUE AFUA_6G14510)-RELATED"/>
    <property type="match status" value="1"/>
</dbReference>
<protein>
    <submittedName>
        <fullName evidence="8">Zeaxanthin epoxidase, chloroplastic</fullName>
    </submittedName>
</protein>
<evidence type="ECO:0000256" key="5">
    <source>
        <dbReference type="ARBA" id="ARBA00023033"/>
    </source>
</evidence>
<name>A0A4T0W2X6_9PEZI</name>
<comment type="similarity">
    <text evidence="1">Belongs to the paxM FAD-dependent monooxygenase family.</text>
</comment>
<dbReference type="InterPro" id="IPR002938">
    <property type="entry name" value="FAD-bd"/>
</dbReference>
<dbReference type="OrthoDB" id="16820at2759"/>